<gene>
    <name evidence="4" type="ORF">H9895_00675</name>
</gene>
<feature type="coiled-coil region" evidence="2">
    <location>
        <begin position="210"/>
        <end position="237"/>
    </location>
</feature>
<name>A0A9D1PJD1_9BACI</name>
<sequence length="413" mass="47035">MGNKKVDMVEIHAFSDDLQQISLDMHSQLEKVIKSIDTIQGMSSFSGKAAKDAKRYFHALHVTVLTAFQGLFEDLEANVKQHIKTFESEVDDSETAIITSHYVQEVREDIEKTFEKLTSEDETIHDIISEVSDLTSATSPDFSDVNEWKKKAVKETKELEADIHSFTSTGNETDVQAIMQQIETVMNKAKGSTGEARFEGFEGVSSIKALRKLTDYNEEKENKRNKEIEEARDIRDSALQVQNKPSSREIIKMAFEDYRKGEIGYEQYVAIIGQVEQTNSNMNKGRLEEQTIAKFWDYQDKHDMLDDYVADKAGNMSMLEIDKMHEKKLEQLNVDDQDRTILNQILQEYKSGNIDQKKYFSLMGKYSEDNGFSEETSADLQALGLTVLSTNNMGIAEGISYYAKESKAVFVIF</sequence>
<reference evidence="4" key="2">
    <citation type="submission" date="2021-04" db="EMBL/GenBank/DDBJ databases">
        <authorList>
            <person name="Gilroy R."/>
        </authorList>
    </citation>
    <scope>NUCLEOTIDE SEQUENCE</scope>
    <source>
        <strain evidence="4">CHK169-2315</strain>
    </source>
</reference>
<evidence type="ECO:0000256" key="1">
    <source>
        <dbReference type="ARBA" id="ARBA00034117"/>
    </source>
</evidence>
<comment type="similarity">
    <text evidence="1">In the N-terminal section; belongs to the LXG family.</text>
</comment>
<feature type="domain" description="LXG" evidence="3">
    <location>
        <begin position="2"/>
        <end position="230"/>
    </location>
</feature>
<dbReference type="PROSITE" id="PS51756">
    <property type="entry name" value="LXG"/>
    <property type="match status" value="1"/>
</dbReference>
<evidence type="ECO:0000259" key="3">
    <source>
        <dbReference type="PROSITE" id="PS51756"/>
    </source>
</evidence>
<evidence type="ECO:0000313" key="5">
    <source>
        <dbReference type="Proteomes" id="UP000823937"/>
    </source>
</evidence>
<dbReference type="Proteomes" id="UP000823937">
    <property type="component" value="Unassembled WGS sequence"/>
</dbReference>
<dbReference type="AlphaFoldDB" id="A0A9D1PJD1"/>
<reference evidence="4" key="1">
    <citation type="journal article" date="2021" name="PeerJ">
        <title>Extensive microbial diversity within the chicken gut microbiome revealed by metagenomics and culture.</title>
        <authorList>
            <person name="Gilroy R."/>
            <person name="Ravi A."/>
            <person name="Getino M."/>
            <person name="Pursley I."/>
            <person name="Horton D.L."/>
            <person name="Alikhan N.F."/>
            <person name="Baker D."/>
            <person name="Gharbi K."/>
            <person name="Hall N."/>
            <person name="Watson M."/>
            <person name="Adriaenssens E.M."/>
            <person name="Foster-Nyarko E."/>
            <person name="Jarju S."/>
            <person name="Secka A."/>
            <person name="Antonio M."/>
            <person name="Oren A."/>
            <person name="Chaudhuri R.R."/>
            <person name="La Ragione R."/>
            <person name="Hildebrand F."/>
            <person name="Pallen M.J."/>
        </authorList>
    </citation>
    <scope>NUCLEOTIDE SEQUENCE</scope>
    <source>
        <strain evidence="4">CHK169-2315</strain>
    </source>
</reference>
<evidence type="ECO:0000313" key="4">
    <source>
        <dbReference type="EMBL" id="HIV73578.1"/>
    </source>
</evidence>
<dbReference type="Pfam" id="PF04740">
    <property type="entry name" value="LXG"/>
    <property type="match status" value="1"/>
</dbReference>
<accession>A0A9D1PJD1</accession>
<comment type="caution">
    <text evidence="4">The sequence shown here is derived from an EMBL/GenBank/DDBJ whole genome shotgun (WGS) entry which is preliminary data.</text>
</comment>
<protein>
    <submittedName>
        <fullName evidence="4">LXG domain-containing protein</fullName>
    </submittedName>
</protein>
<dbReference type="EMBL" id="DXHX01000011">
    <property type="protein sequence ID" value="HIV73578.1"/>
    <property type="molecule type" value="Genomic_DNA"/>
</dbReference>
<organism evidence="4 5">
    <name type="scientific">Candidatus Pseudogracilibacillus intestinigallinarum</name>
    <dbReference type="NCBI Taxonomy" id="2838742"/>
    <lineage>
        <taxon>Bacteria</taxon>
        <taxon>Bacillati</taxon>
        <taxon>Bacillota</taxon>
        <taxon>Bacilli</taxon>
        <taxon>Bacillales</taxon>
        <taxon>Bacillaceae</taxon>
        <taxon>Pseudogracilibacillus</taxon>
    </lineage>
</organism>
<keyword evidence="2" id="KW-0175">Coiled coil</keyword>
<evidence type="ECO:0000256" key="2">
    <source>
        <dbReference type="SAM" id="Coils"/>
    </source>
</evidence>
<dbReference type="InterPro" id="IPR006829">
    <property type="entry name" value="LXG_dom"/>
</dbReference>
<proteinExistence type="inferred from homology"/>